<feature type="region of interest" description="Disordered" evidence="1">
    <location>
        <begin position="1"/>
        <end position="20"/>
    </location>
</feature>
<dbReference type="AlphaFoldDB" id="W4L4K1"/>
<evidence type="ECO:0000313" key="2">
    <source>
        <dbReference type="EMBL" id="ETW92251.1"/>
    </source>
</evidence>
<dbReference type="Proteomes" id="UP000019141">
    <property type="component" value="Unassembled WGS sequence"/>
</dbReference>
<keyword evidence="3" id="KW-1185">Reference proteome</keyword>
<organism evidence="2 3">
    <name type="scientific">Entotheonella factor</name>
    <dbReference type="NCBI Taxonomy" id="1429438"/>
    <lineage>
        <taxon>Bacteria</taxon>
        <taxon>Pseudomonadati</taxon>
        <taxon>Nitrospinota/Tectimicrobiota group</taxon>
        <taxon>Candidatus Tectimicrobiota</taxon>
        <taxon>Candidatus Entotheonellia</taxon>
        <taxon>Candidatus Entotheonellales</taxon>
        <taxon>Candidatus Entotheonellaceae</taxon>
        <taxon>Candidatus Entotheonella</taxon>
    </lineage>
</organism>
<gene>
    <name evidence="2" type="ORF">ETSY1_44470</name>
</gene>
<name>W4L4K1_ENTF1</name>
<accession>W4L4K1</accession>
<protein>
    <submittedName>
        <fullName evidence="2">Uncharacterized protein</fullName>
    </submittedName>
</protein>
<comment type="caution">
    <text evidence="2">The sequence shown here is derived from an EMBL/GenBank/DDBJ whole genome shotgun (WGS) entry which is preliminary data.</text>
</comment>
<dbReference type="EMBL" id="AZHW01001571">
    <property type="protein sequence ID" value="ETW92251.1"/>
    <property type="molecule type" value="Genomic_DNA"/>
</dbReference>
<dbReference type="HOGENOM" id="CLU_2859330_0_0_7"/>
<proteinExistence type="predicted"/>
<evidence type="ECO:0000256" key="1">
    <source>
        <dbReference type="SAM" id="MobiDB-lite"/>
    </source>
</evidence>
<feature type="compositionally biased region" description="Acidic residues" evidence="1">
    <location>
        <begin position="1"/>
        <end position="10"/>
    </location>
</feature>
<reference evidence="2 3" key="1">
    <citation type="journal article" date="2014" name="Nature">
        <title>An environmental bacterial taxon with a large and distinct metabolic repertoire.</title>
        <authorList>
            <person name="Wilson M.C."/>
            <person name="Mori T."/>
            <person name="Ruckert C."/>
            <person name="Uria A.R."/>
            <person name="Helf M.J."/>
            <person name="Takada K."/>
            <person name="Gernert C."/>
            <person name="Steffens U.A."/>
            <person name="Heycke N."/>
            <person name="Schmitt S."/>
            <person name="Rinke C."/>
            <person name="Helfrich E.J."/>
            <person name="Brachmann A.O."/>
            <person name="Gurgui C."/>
            <person name="Wakimoto T."/>
            <person name="Kracht M."/>
            <person name="Crusemann M."/>
            <person name="Hentschel U."/>
            <person name="Abe I."/>
            <person name="Matsunaga S."/>
            <person name="Kalinowski J."/>
            <person name="Takeyama H."/>
            <person name="Piel J."/>
        </authorList>
    </citation>
    <scope>NUCLEOTIDE SEQUENCE [LARGE SCALE GENOMIC DNA]</scope>
    <source>
        <strain evidence="3">TSY1</strain>
    </source>
</reference>
<evidence type="ECO:0000313" key="3">
    <source>
        <dbReference type="Proteomes" id="UP000019141"/>
    </source>
</evidence>
<sequence length="64" mass="7142">MGMCQEDYEMDASHHHSGQHEAQLTIVMSRQTGLLGQLVAFLGRHTSHLPSNAQRTRGRLITSL</sequence>